<keyword evidence="2" id="KW-1185">Reference proteome</keyword>
<dbReference type="AlphaFoldDB" id="A0A2B4RBD7"/>
<name>A0A2B4RBD7_STYPI</name>
<evidence type="ECO:0000313" key="1">
    <source>
        <dbReference type="EMBL" id="PFX14971.1"/>
    </source>
</evidence>
<accession>A0A2B4RBD7</accession>
<evidence type="ECO:0000313" key="2">
    <source>
        <dbReference type="Proteomes" id="UP000225706"/>
    </source>
</evidence>
<organism evidence="1 2">
    <name type="scientific">Stylophora pistillata</name>
    <name type="common">Smooth cauliflower coral</name>
    <dbReference type="NCBI Taxonomy" id="50429"/>
    <lineage>
        <taxon>Eukaryota</taxon>
        <taxon>Metazoa</taxon>
        <taxon>Cnidaria</taxon>
        <taxon>Anthozoa</taxon>
        <taxon>Hexacorallia</taxon>
        <taxon>Scleractinia</taxon>
        <taxon>Astrocoeniina</taxon>
        <taxon>Pocilloporidae</taxon>
        <taxon>Stylophora</taxon>
    </lineage>
</organism>
<comment type="caution">
    <text evidence="1">The sequence shown here is derived from an EMBL/GenBank/DDBJ whole genome shotgun (WGS) entry which is preliminary data.</text>
</comment>
<gene>
    <name evidence="1" type="ORF">AWC38_SpisGene20839</name>
</gene>
<dbReference type="Proteomes" id="UP000225706">
    <property type="component" value="Unassembled WGS sequence"/>
</dbReference>
<protein>
    <submittedName>
        <fullName evidence="1">Uncharacterized protein</fullName>
    </submittedName>
</protein>
<dbReference type="EMBL" id="LSMT01000703">
    <property type="protein sequence ID" value="PFX14971.1"/>
    <property type="molecule type" value="Genomic_DNA"/>
</dbReference>
<proteinExistence type="predicted"/>
<reference evidence="2" key="1">
    <citation type="journal article" date="2017" name="bioRxiv">
        <title>Comparative analysis of the genomes of Stylophora pistillata and Acropora digitifera provides evidence for extensive differences between species of corals.</title>
        <authorList>
            <person name="Voolstra C.R."/>
            <person name="Li Y."/>
            <person name="Liew Y.J."/>
            <person name="Baumgarten S."/>
            <person name="Zoccola D."/>
            <person name="Flot J.-F."/>
            <person name="Tambutte S."/>
            <person name="Allemand D."/>
            <person name="Aranda M."/>
        </authorList>
    </citation>
    <scope>NUCLEOTIDE SEQUENCE [LARGE SCALE GENOMIC DNA]</scope>
</reference>
<sequence>MGYMQAMRAQWIEKGYGNLALTKQNLRDQAARLEKFVGSVVDTVRAVIVRGEPAQSKPSLLEDLNHDDITAEIRNANLLENRTKASFSRRKRQEKPKELNRKFSEECPGSVHTTITKMAAEDPGNARPKYKKECEDQDRVNKGVFSDMTEAEEFWRTLWEENGSGDEIAECLEEVEIAFSERVPRLSEEAWGLTKMESFKIILKNKNWNAPGPEGVVNYRWKST</sequence>